<accession>A0A2M9X8I0</accession>
<dbReference type="RefSeq" id="WP_100708249.1">
    <property type="nucleotide sequence ID" value="NZ_NPDL01000001.1"/>
</dbReference>
<proteinExistence type="predicted"/>
<protein>
    <submittedName>
        <fullName evidence="1">Uncharacterized protein</fullName>
    </submittedName>
</protein>
<dbReference type="AlphaFoldDB" id="A0A2M9X8I0"/>
<reference evidence="1 2" key="1">
    <citation type="submission" date="2017-07" db="EMBL/GenBank/DDBJ databases">
        <title>Leptospira spp. isolated from tropical soils.</title>
        <authorList>
            <person name="Thibeaux R."/>
            <person name="Iraola G."/>
            <person name="Ferres I."/>
            <person name="Bierque E."/>
            <person name="Girault D."/>
            <person name="Soupe-Gilbert M.-E."/>
            <person name="Picardeau M."/>
            <person name="Goarant C."/>
        </authorList>
    </citation>
    <scope>NUCLEOTIDE SEQUENCE [LARGE SCALE GENOMIC DNA]</scope>
    <source>
        <strain evidence="1 2">MCA1-C-A1</strain>
    </source>
</reference>
<comment type="caution">
    <text evidence="1">The sequence shown here is derived from an EMBL/GenBank/DDBJ whole genome shotgun (WGS) entry which is preliminary data.</text>
</comment>
<dbReference type="OrthoDB" id="332063at2"/>
<name>A0A2M9X8I0_9LEPT</name>
<organism evidence="1 2">
    <name type="scientific">Leptospira hartskeerlii</name>
    <dbReference type="NCBI Taxonomy" id="2023177"/>
    <lineage>
        <taxon>Bacteria</taxon>
        <taxon>Pseudomonadati</taxon>
        <taxon>Spirochaetota</taxon>
        <taxon>Spirochaetia</taxon>
        <taxon>Leptospirales</taxon>
        <taxon>Leptospiraceae</taxon>
        <taxon>Leptospira</taxon>
    </lineage>
</organism>
<keyword evidence="2" id="KW-1185">Reference proteome</keyword>
<gene>
    <name evidence="1" type="ORF">CH357_18490</name>
</gene>
<dbReference type="Proteomes" id="UP000232196">
    <property type="component" value="Unassembled WGS sequence"/>
</dbReference>
<sequence>MKIFGYHNHSGIFVREAQCFISIDPDLGQECSFLMLSLKHGELLKKYYDSLDPIRHDEHIHMKVAFNGLKLCDGDQYNVGLSLNDGVGNPEGFLLPLRSFDREFTYNRIAVSENPNKISKYSFAYNERVYRMILQLDSLMIHLSEKSNSIQTN</sequence>
<evidence type="ECO:0000313" key="2">
    <source>
        <dbReference type="Proteomes" id="UP000232196"/>
    </source>
</evidence>
<evidence type="ECO:0000313" key="1">
    <source>
        <dbReference type="EMBL" id="PJZ23964.1"/>
    </source>
</evidence>
<dbReference type="EMBL" id="NPDN01000013">
    <property type="protein sequence ID" value="PJZ23964.1"/>
    <property type="molecule type" value="Genomic_DNA"/>
</dbReference>